<dbReference type="EMBL" id="NJHN03000019">
    <property type="protein sequence ID" value="KAH9425285.1"/>
    <property type="molecule type" value="Genomic_DNA"/>
</dbReference>
<comment type="caution">
    <text evidence="2">The sequence shown here is derived from an EMBL/GenBank/DDBJ whole genome shotgun (WGS) entry which is preliminary data.</text>
</comment>
<accession>A0ABQ8JRQ0</accession>
<dbReference type="Proteomes" id="UP000887458">
    <property type="component" value="Unassembled WGS sequence"/>
</dbReference>
<keyword evidence="3" id="KW-1185">Reference proteome</keyword>
<evidence type="ECO:0000313" key="3">
    <source>
        <dbReference type="Proteomes" id="UP000887458"/>
    </source>
</evidence>
<reference evidence="2 3" key="1">
    <citation type="journal article" date="2018" name="J. Allergy Clin. Immunol.">
        <title>High-quality assembly of Dermatophagoides pteronyssinus genome and transcriptome reveals a wide range of novel allergens.</title>
        <authorList>
            <person name="Liu X.Y."/>
            <person name="Yang K.Y."/>
            <person name="Wang M.Q."/>
            <person name="Kwok J.S."/>
            <person name="Zeng X."/>
            <person name="Yang Z."/>
            <person name="Xiao X.J."/>
            <person name="Lau C.P."/>
            <person name="Li Y."/>
            <person name="Huang Z.M."/>
            <person name="Ba J.G."/>
            <person name="Yim A.K."/>
            <person name="Ouyang C.Y."/>
            <person name="Ngai S.M."/>
            <person name="Chan T.F."/>
            <person name="Leung E.L."/>
            <person name="Liu L."/>
            <person name="Liu Z.G."/>
            <person name="Tsui S.K."/>
        </authorList>
    </citation>
    <scope>NUCLEOTIDE SEQUENCE [LARGE SCALE GENOMIC DNA]</scope>
    <source>
        <strain evidence="2">Derp</strain>
    </source>
</reference>
<name>A0ABQ8JRQ0_DERPT</name>
<gene>
    <name evidence="2" type="ORF">DERP_013477</name>
</gene>
<sequence length="145" mass="16394">MVESATSSTPKPGTLQTAIPSSPAALISTLSMPEPMRTIIRRPRQLRSKLFREFPEWIEHRRMPPWQHLSIWASLPNNHGHRAKPPRVVNVTDHSIYLVPELTHSKQSLIHNPYTFIISIQLTAIDSGSFQRFFLVHAASATLGI</sequence>
<reference evidence="2 3" key="2">
    <citation type="journal article" date="2022" name="Mol. Biol. Evol.">
        <title>Comparative Genomics Reveals Insights into the Divergent Evolution of Astigmatic Mites and Household Pest Adaptations.</title>
        <authorList>
            <person name="Xiong Q."/>
            <person name="Wan A.T."/>
            <person name="Liu X."/>
            <person name="Fung C.S."/>
            <person name="Xiao X."/>
            <person name="Malainual N."/>
            <person name="Hou J."/>
            <person name="Wang L."/>
            <person name="Wang M."/>
            <person name="Yang K.Y."/>
            <person name="Cui Y."/>
            <person name="Leung E.L."/>
            <person name="Nong W."/>
            <person name="Shin S.K."/>
            <person name="Au S.W."/>
            <person name="Jeong K.Y."/>
            <person name="Chew F.T."/>
            <person name="Hui J.H."/>
            <person name="Leung T.F."/>
            <person name="Tungtrongchitr A."/>
            <person name="Zhong N."/>
            <person name="Liu Z."/>
            <person name="Tsui S.K."/>
        </authorList>
    </citation>
    <scope>NUCLEOTIDE SEQUENCE [LARGE SCALE GENOMIC DNA]</scope>
    <source>
        <strain evidence="2">Derp</strain>
    </source>
</reference>
<evidence type="ECO:0000313" key="2">
    <source>
        <dbReference type="EMBL" id="KAH9425285.1"/>
    </source>
</evidence>
<proteinExistence type="predicted"/>
<evidence type="ECO:0000256" key="1">
    <source>
        <dbReference type="SAM" id="MobiDB-lite"/>
    </source>
</evidence>
<protein>
    <submittedName>
        <fullName evidence="2">Uncharacterized protein</fullName>
    </submittedName>
</protein>
<organism evidence="2 3">
    <name type="scientific">Dermatophagoides pteronyssinus</name>
    <name type="common">European house dust mite</name>
    <dbReference type="NCBI Taxonomy" id="6956"/>
    <lineage>
        <taxon>Eukaryota</taxon>
        <taxon>Metazoa</taxon>
        <taxon>Ecdysozoa</taxon>
        <taxon>Arthropoda</taxon>
        <taxon>Chelicerata</taxon>
        <taxon>Arachnida</taxon>
        <taxon>Acari</taxon>
        <taxon>Acariformes</taxon>
        <taxon>Sarcoptiformes</taxon>
        <taxon>Astigmata</taxon>
        <taxon>Psoroptidia</taxon>
        <taxon>Analgoidea</taxon>
        <taxon>Pyroglyphidae</taxon>
        <taxon>Dermatophagoidinae</taxon>
        <taxon>Dermatophagoides</taxon>
    </lineage>
</organism>
<feature type="region of interest" description="Disordered" evidence="1">
    <location>
        <begin position="1"/>
        <end position="20"/>
    </location>
</feature>